<protein>
    <submittedName>
        <fullName evidence="3">YdcF family protein</fullName>
    </submittedName>
</protein>
<dbReference type="InterPro" id="IPR003848">
    <property type="entry name" value="DUF218"/>
</dbReference>
<proteinExistence type="predicted"/>
<gene>
    <name evidence="3" type="ORF">DW355_06205</name>
</gene>
<sequence>MFVIAKLLNVLTQPLAWVVALLLLGLLLQRHWRRAGQGLLWAALFVLLLQGWEPLPDALLRQLEAQHPAPVQLNLSQYAGVIVLGGSTESSYVWEGHDQPALNSAAERLTAALPLLQREPRLLLLYTGGEGEWLADGLSEAERARRFYAQQGVPSERLLLESRSRNTHENALFSAALPGVDRTRPWLLITSAWHMPRALGTFKQVGWNVTPWPTDYRTGLATPWHQYSLSQGAAKWQLALHELLGWAAYRLSGRL</sequence>
<feature type="domain" description="DUF218" evidence="2">
    <location>
        <begin position="81"/>
        <end position="245"/>
    </location>
</feature>
<name>A0A4P6UK18_9BURK</name>
<dbReference type="PANTHER" id="PTHR30336:SF4">
    <property type="entry name" value="ENVELOPE BIOGENESIS FACTOR ELYC"/>
    <property type="match status" value="1"/>
</dbReference>
<dbReference type="PANTHER" id="PTHR30336">
    <property type="entry name" value="INNER MEMBRANE PROTEIN, PROBABLE PERMEASE"/>
    <property type="match status" value="1"/>
</dbReference>
<dbReference type="CDD" id="cd06259">
    <property type="entry name" value="YdcF-like"/>
    <property type="match status" value="1"/>
</dbReference>
<dbReference type="Gene3D" id="3.40.50.620">
    <property type="entry name" value="HUPs"/>
    <property type="match status" value="1"/>
</dbReference>
<dbReference type="Proteomes" id="UP000292939">
    <property type="component" value="Chromosome"/>
</dbReference>
<dbReference type="RefSeq" id="WP_131278530.1">
    <property type="nucleotide sequence ID" value="NZ_CP031395.1"/>
</dbReference>
<evidence type="ECO:0000256" key="1">
    <source>
        <dbReference type="SAM" id="Phobius"/>
    </source>
</evidence>
<reference evidence="3 4" key="1">
    <citation type="submission" date="2018-07" db="EMBL/GenBank/DDBJ databases">
        <title>Exploring interactions and the metabolic potential of the ultra-small soil bacteria Hylemonella gracilis.</title>
        <authorList>
            <person name="Tyc O."/>
            <person name="Kulkarni P."/>
            <person name="Gawehns F."/>
            <person name="Hundscheid M."/>
            <person name="Zweers H."/>
            <person name="Garbeva P."/>
        </authorList>
    </citation>
    <scope>NUCLEOTIDE SEQUENCE [LARGE SCALE GENOMIC DNA]</scope>
    <source>
        <strain evidence="3 4">NS1</strain>
    </source>
</reference>
<dbReference type="InterPro" id="IPR014729">
    <property type="entry name" value="Rossmann-like_a/b/a_fold"/>
</dbReference>
<dbReference type="InterPro" id="IPR051599">
    <property type="entry name" value="Cell_Envelope_Assoc"/>
</dbReference>
<feature type="transmembrane region" description="Helical" evidence="1">
    <location>
        <begin position="6"/>
        <end position="28"/>
    </location>
</feature>
<accession>A0A4P6UK18</accession>
<dbReference type="OrthoDB" id="9809813at2"/>
<dbReference type="KEGG" id="hgr:DW355_06205"/>
<evidence type="ECO:0000313" key="3">
    <source>
        <dbReference type="EMBL" id="QBK04437.1"/>
    </source>
</evidence>
<evidence type="ECO:0000313" key="4">
    <source>
        <dbReference type="Proteomes" id="UP000292939"/>
    </source>
</evidence>
<dbReference type="GO" id="GO:0005886">
    <property type="term" value="C:plasma membrane"/>
    <property type="evidence" value="ECO:0007669"/>
    <property type="project" value="TreeGrafter"/>
</dbReference>
<evidence type="ECO:0000259" key="2">
    <source>
        <dbReference type="Pfam" id="PF02698"/>
    </source>
</evidence>
<dbReference type="Pfam" id="PF02698">
    <property type="entry name" value="DUF218"/>
    <property type="match status" value="1"/>
</dbReference>
<keyword evidence="1" id="KW-0812">Transmembrane</keyword>
<keyword evidence="1" id="KW-1133">Transmembrane helix</keyword>
<dbReference type="AlphaFoldDB" id="A0A4P6UK18"/>
<dbReference type="GO" id="GO:0000270">
    <property type="term" value="P:peptidoglycan metabolic process"/>
    <property type="evidence" value="ECO:0007669"/>
    <property type="project" value="TreeGrafter"/>
</dbReference>
<keyword evidence="1" id="KW-0472">Membrane</keyword>
<dbReference type="EMBL" id="CP031395">
    <property type="protein sequence ID" value="QBK04437.1"/>
    <property type="molecule type" value="Genomic_DNA"/>
</dbReference>
<dbReference type="GO" id="GO:0043164">
    <property type="term" value="P:Gram-negative-bacterium-type cell wall biogenesis"/>
    <property type="evidence" value="ECO:0007669"/>
    <property type="project" value="TreeGrafter"/>
</dbReference>
<organism evidence="3 4">
    <name type="scientific">Hylemonella gracilis</name>
    <dbReference type="NCBI Taxonomy" id="80880"/>
    <lineage>
        <taxon>Bacteria</taxon>
        <taxon>Pseudomonadati</taxon>
        <taxon>Pseudomonadota</taxon>
        <taxon>Betaproteobacteria</taxon>
        <taxon>Burkholderiales</taxon>
        <taxon>Comamonadaceae</taxon>
        <taxon>Hylemonella</taxon>
    </lineage>
</organism>